<gene>
    <name evidence="2" type="ORF">CKO42_05680</name>
</gene>
<evidence type="ECO:0000313" key="3">
    <source>
        <dbReference type="Proteomes" id="UP001138768"/>
    </source>
</evidence>
<name>A0A9X0W6Z9_9GAMM</name>
<feature type="transmembrane region" description="Helical" evidence="1">
    <location>
        <begin position="12"/>
        <end position="34"/>
    </location>
</feature>
<evidence type="ECO:0000256" key="1">
    <source>
        <dbReference type="SAM" id="Phobius"/>
    </source>
</evidence>
<keyword evidence="1" id="KW-0472">Membrane</keyword>
<keyword evidence="3" id="KW-1185">Reference proteome</keyword>
<dbReference type="AlphaFoldDB" id="A0A9X0W6Z9"/>
<dbReference type="EMBL" id="NRRY01000006">
    <property type="protein sequence ID" value="MBK1617951.1"/>
    <property type="molecule type" value="Genomic_DNA"/>
</dbReference>
<keyword evidence="1" id="KW-0812">Transmembrane</keyword>
<organism evidence="2 3">
    <name type="scientific">Lamprobacter modestohalophilus</name>
    <dbReference type="NCBI Taxonomy" id="1064514"/>
    <lineage>
        <taxon>Bacteria</taxon>
        <taxon>Pseudomonadati</taxon>
        <taxon>Pseudomonadota</taxon>
        <taxon>Gammaproteobacteria</taxon>
        <taxon>Chromatiales</taxon>
        <taxon>Chromatiaceae</taxon>
        <taxon>Lamprobacter</taxon>
    </lineage>
</organism>
<evidence type="ECO:0000313" key="2">
    <source>
        <dbReference type="EMBL" id="MBK1617951.1"/>
    </source>
</evidence>
<keyword evidence="1" id="KW-1133">Transmembrane helix</keyword>
<protein>
    <submittedName>
        <fullName evidence="2">Uncharacterized protein</fullName>
    </submittedName>
</protein>
<proteinExistence type="predicted"/>
<accession>A0A9X0W6Z9</accession>
<comment type="caution">
    <text evidence="2">The sequence shown here is derived from an EMBL/GenBank/DDBJ whole genome shotgun (WGS) entry which is preliminary data.</text>
</comment>
<reference evidence="2 3" key="1">
    <citation type="journal article" date="2020" name="Microorganisms">
        <title>Osmotic Adaptation and Compatible Solute Biosynthesis of Phototrophic Bacteria as Revealed from Genome Analyses.</title>
        <authorList>
            <person name="Imhoff J.F."/>
            <person name="Rahn T."/>
            <person name="Kunzel S."/>
            <person name="Keller A."/>
            <person name="Neulinger S.C."/>
        </authorList>
    </citation>
    <scope>NUCLEOTIDE SEQUENCE [LARGE SCALE GENOMIC DNA]</scope>
    <source>
        <strain evidence="2 3">DSM 25653</strain>
    </source>
</reference>
<sequence>MSLNHPDTPLRVLAMTIVGNFGVVLLGASCEQVASKLRASRERIEAGGRRSQKARCIALHWAMWCKRGRAALAMAEGS</sequence>
<dbReference type="Proteomes" id="UP001138768">
    <property type="component" value="Unassembled WGS sequence"/>
</dbReference>